<gene>
    <name evidence="1" type="ORF">TSPI_05334</name>
</gene>
<dbReference type="Proteomes" id="UP001558632">
    <property type="component" value="Unassembled WGS sequence"/>
</dbReference>
<comment type="caution">
    <text evidence="1">The sequence shown here is derived from an EMBL/GenBank/DDBJ whole genome shotgun (WGS) entry which is preliminary data.</text>
</comment>
<keyword evidence="1" id="KW-0675">Receptor</keyword>
<protein>
    <submittedName>
        <fullName evidence="1">Cadherin EGF LAG seven-pass G-type receptor</fullName>
    </submittedName>
</protein>
<reference evidence="1 2" key="1">
    <citation type="submission" date="2024-07" db="EMBL/GenBank/DDBJ databases">
        <title>Enhanced genomic and transcriptomic resources for Trichinella pseudospiralis and T. spiralis underpin the discovery of pronounced molecular differences between stages and species.</title>
        <authorList>
            <person name="Pasi K.K."/>
            <person name="La Rosa G."/>
            <person name="Gomez-Morales M.A."/>
            <person name="Tosini F."/>
            <person name="Sumanam S."/>
            <person name="Young N.D."/>
            <person name="Chang B.C."/>
            <person name="Robin G.B."/>
        </authorList>
    </citation>
    <scope>NUCLEOTIDE SEQUENCE [LARGE SCALE GENOMIC DNA]</scope>
    <source>
        <strain evidence="1">ISS534</strain>
    </source>
</reference>
<name>A0ABR3KTM0_TRISP</name>
<sequence length="354" mass="40202">MLMMLFLKRAKQRNCGLKNNKKFFITKNYQQDFVNRSIVVCLLVNFFLSFHFSSDYENFKIYNFPIQSTWTEIFIIDMDEKFSYLGMTCQNNSTCASIPNSYCSDKFTCQCRPNFLPRSNSACILAPTYGQICSPELSTFACRPPFVCNSNSLCDCPQSHEIFAYGCLKRCQPGYVAVKEKCFKGKQLNESCEVEGQCLCNYCNCKEGTCQCIEVDENFQLLRCSPTDDCPEHYICTATNETGICCPAINCPVGEALLNYSCHNCPSETHFCHVTTFGVNDMSLCCPKACPSKTPVYVGGKCFPTRMFGQSCEHTMQCSTWMQFVKSMLIMLKSAFARKRNTIVTSTHVFVKHN</sequence>
<dbReference type="EMBL" id="JBEUSY010000172">
    <property type="protein sequence ID" value="KAL1243011.1"/>
    <property type="molecule type" value="Genomic_DNA"/>
</dbReference>
<proteinExistence type="predicted"/>
<evidence type="ECO:0000313" key="2">
    <source>
        <dbReference type="Proteomes" id="UP001558632"/>
    </source>
</evidence>
<accession>A0ABR3KTM0</accession>
<keyword evidence="2" id="KW-1185">Reference proteome</keyword>
<evidence type="ECO:0000313" key="1">
    <source>
        <dbReference type="EMBL" id="KAL1243011.1"/>
    </source>
</evidence>
<organism evidence="1 2">
    <name type="scientific">Trichinella spiralis</name>
    <name type="common">Trichina worm</name>
    <dbReference type="NCBI Taxonomy" id="6334"/>
    <lineage>
        <taxon>Eukaryota</taxon>
        <taxon>Metazoa</taxon>
        <taxon>Ecdysozoa</taxon>
        <taxon>Nematoda</taxon>
        <taxon>Enoplea</taxon>
        <taxon>Dorylaimia</taxon>
        <taxon>Trichinellida</taxon>
        <taxon>Trichinellidae</taxon>
        <taxon>Trichinella</taxon>
    </lineage>
</organism>